<keyword evidence="13 16" id="KW-0472">Membrane</keyword>
<evidence type="ECO:0000256" key="4">
    <source>
        <dbReference type="ARBA" id="ARBA00022448"/>
    </source>
</evidence>
<keyword evidence="10" id="KW-0560">Oxidoreductase</keyword>
<dbReference type="InterPro" id="IPR002401">
    <property type="entry name" value="Cyt_P450_E_grp-I"/>
</dbReference>
<evidence type="ECO:0000313" key="17">
    <source>
        <dbReference type="EMBL" id="KAK9068932.1"/>
    </source>
</evidence>
<dbReference type="EMBL" id="JBCNJP010000014">
    <property type="protein sequence ID" value="KAK9068932.1"/>
    <property type="molecule type" value="Genomic_DNA"/>
</dbReference>
<dbReference type="GO" id="GO:0020037">
    <property type="term" value="F:heme binding"/>
    <property type="evidence" value="ECO:0007669"/>
    <property type="project" value="InterPro"/>
</dbReference>
<keyword evidence="9 16" id="KW-1133">Transmembrane helix</keyword>
<dbReference type="GO" id="GO:0005506">
    <property type="term" value="F:iron ion binding"/>
    <property type="evidence" value="ECO:0007669"/>
    <property type="project" value="InterPro"/>
</dbReference>
<dbReference type="InterPro" id="IPR036396">
    <property type="entry name" value="Cyt_P450_sf"/>
</dbReference>
<accession>A0AAP0D9V5</accession>
<evidence type="ECO:0008006" key="19">
    <source>
        <dbReference type="Google" id="ProtNLM"/>
    </source>
</evidence>
<keyword evidence="18" id="KW-1185">Reference proteome</keyword>
<evidence type="ECO:0000256" key="1">
    <source>
        <dbReference type="ARBA" id="ARBA00004141"/>
    </source>
</evidence>
<evidence type="ECO:0000256" key="2">
    <source>
        <dbReference type="ARBA" id="ARBA00004606"/>
    </source>
</evidence>
<dbReference type="InterPro" id="IPR017972">
    <property type="entry name" value="Cyt_P450_CS"/>
</dbReference>
<dbReference type="GO" id="GO:0051762">
    <property type="term" value="P:sesquiterpene biosynthetic process"/>
    <property type="evidence" value="ECO:0007669"/>
    <property type="project" value="UniProtKB-ARBA"/>
</dbReference>
<feature type="binding site" description="axial binding residue" evidence="15">
    <location>
        <position position="686"/>
    </location>
    <ligand>
        <name>heme</name>
        <dbReference type="ChEBI" id="CHEBI:30413"/>
    </ligand>
    <ligandPart>
        <name>Fe</name>
        <dbReference type="ChEBI" id="CHEBI:18248"/>
    </ligandPart>
</feature>
<evidence type="ECO:0000256" key="9">
    <source>
        <dbReference type="ARBA" id="ARBA00022989"/>
    </source>
</evidence>
<evidence type="ECO:0000256" key="14">
    <source>
        <dbReference type="ARBA" id="ARBA00023180"/>
    </source>
</evidence>
<dbReference type="Proteomes" id="UP001408789">
    <property type="component" value="Unassembled WGS sequence"/>
</dbReference>
<feature type="transmembrane region" description="Helical" evidence="16">
    <location>
        <begin position="66"/>
        <end position="87"/>
    </location>
</feature>
<name>A0AAP0D9V5_9ASTR</name>
<keyword evidence="11 15" id="KW-0408">Iron</keyword>
<evidence type="ECO:0000256" key="5">
    <source>
        <dbReference type="ARBA" id="ARBA00022617"/>
    </source>
</evidence>
<proteinExistence type="inferred from homology"/>
<dbReference type="Gene3D" id="1.10.630.10">
    <property type="entry name" value="Cytochrome P450"/>
    <property type="match status" value="1"/>
</dbReference>
<dbReference type="PANTHER" id="PTHR47955:SF8">
    <property type="entry name" value="CYTOCHROME P450 71D11-LIKE"/>
    <property type="match status" value="1"/>
</dbReference>
<evidence type="ECO:0000256" key="16">
    <source>
        <dbReference type="SAM" id="Phobius"/>
    </source>
</evidence>
<dbReference type="Pfam" id="PF03169">
    <property type="entry name" value="OPT"/>
    <property type="match status" value="2"/>
</dbReference>
<keyword evidence="8" id="KW-0735">Signal-anchor</keyword>
<keyword evidence="4" id="KW-0813">Transport</keyword>
<dbReference type="NCBIfam" id="TIGR00728">
    <property type="entry name" value="OPT_sfam"/>
    <property type="match status" value="1"/>
</dbReference>
<dbReference type="GO" id="GO:0016705">
    <property type="term" value="F:oxidoreductase activity, acting on paired donors, with incorporation or reduction of molecular oxygen"/>
    <property type="evidence" value="ECO:0007669"/>
    <property type="project" value="InterPro"/>
</dbReference>
<evidence type="ECO:0000256" key="10">
    <source>
        <dbReference type="ARBA" id="ARBA00023002"/>
    </source>
</evidence>
<keyword evidence="7 15" id="KW-0479">Metal-binding</keyword>
<evidence type="ECO:0000256" key="13">
    <source>
        <dbReference type="ARBA" id="ARBA00023136"/>
    </source>
</evidence>
<evidence type="ECO:0000256" key="12">
    <source>
        <dbReference type="ARBA" id="ARBA00023033"/>
    </source>
</evidence>
<comment type="similarity">
    <text evidence="3">Belongs to the cytochrome P450 family.</text>
</comment>
<gene>
    <name evidence="17" type="ORF">SSX86_013048</name>
</gene>
<dbReference type="InterPro" id="IPR004813">
    <property type="entry name" value="OPT"/>
</dbReference>
<keyword evidence="14" id="KW-0325">Glycoprotein</keyword>
<dbReference type="CDD" id="cd11072">
    <property type="entry name" value="CYP71-like"/>
    <property type="match status" value="1"/>
</dbReference>
<dbReference type="Pfam" id="PF00067">
    <property type="entry name" value="p450"/>
    <property type="match status" value="1"/>
</dbReference>
<dbReference type="AlphaFoldDB" id="A0AAP0D9V5"/>
<dbReference type="PRINTS" id="PR00385">
    <property type="entry name" value="P450"/>
</dbReference>
<evidence type="ECO:0000256" key="7">
    <source>
        <dbReference type="ARBA" id="ARBA00022723"/>
    </source>
</evidence>
<comment type="subcellular location">
    <subcellularLocation>
        <location evidence="1">Membrane</location>
        <topology evidence="1">Multi-pass membrane protein</topology>
    </subcellularLocation>
    <subcellularLocation>
        <location evidence="2">Membrane</location>
        <topology evidence="2">Single-pass type II membrane protein</topology>
    </subcellularLocation>
</comment>
<evidence type="ECO:0000256" key="6">
    <source>
        <dbReference type="ARBA" id="ARBA00022692"/>
    </source>
</evidence>
<dbReference type="GO" id="GO:0016020">
    <property type="term" value="C:membrane"/>
    <property type="evidence" value="ECO:0007669"/>
    <property type="project" value="UniProtKB-SubCell"/>
</dbReference>
<evidence type="ECO:0000256" key="3">
    <source>
        <dbReference type="ARBA" id="ARBA00010617"/>
    </source>
</evidence>
<protein>
    <recommendedName>
        <fullName evidence="19">Cytochrome P450</fullName>
    </recommendedName>
</protein>
<comment type="caution">
    <text evidence="17">The sequence shown here is derived from an EMBL/GenBank/DDBJ whole genome shotgun (WGS) entry which is preliminary data.</text>
</comment>
<comment type="cofactor">
    <cofactor evidence="15">
        <name>heme</name>
        <dbReference type="ChEBI" id="CHEBI:30413"/>
    </cofactor>
</comment>
<dbReference type="GO" id="GO:0004497">
    <property type="term" value="F:monooxygenase activity"/>
    <property type="evidence" value="ECO:0007669"/>
    <property type="project" value="UniProtKB-KW"/>
</dbReference>
<keyword evidence="12" id="KW-0503">Monooxygenase</keyword>
<dbReference type="PROSITE" id="PS00086">
    <property type="entry name" value="CYTOCHROME_P450"/>
    <property type="match status" value="1"/>
</dbReference>
<dbReference type="GO" id="GO:0035673">
    <property type="term" value="F:oligopeptide transmembrane transporter activity"/>
    <property type="evidence" value="ECO:0007669"/>
    <property type="project" value="InterPro"/>
</dbReference>
<dbReference type="PANTHER" id="PTHR47955">
    <property type="entry name" value="CYTOCHROME P450 FAMILY 71 PROTEIN"/>
    <property type="match status" value="1"/>
</dbReference>
<dbReference type="FunFam" id="1.10.630.10:FF:000043">
    <property type="entry name" value="Cytochrome P450 99A2"/>
    <property type="match status" value="1"/>
</dbReference>
<keyword evidence="6 16" id="KW-0812">Transmembrane</keyword>
<evidence type="ECO:0000256" key="15">
    <source>
        <dbReference type="PIRSR" id="PIRSR602401-1"/>
    </source>
</evidence>
<dbReference type="PRINTS" id="PR00463">
    <property type="entry name" value="EP450I"/>
</dbReference>
<sequence>MSTGEKQTATATEYAAAVEEVALVVSETDDTSLPVMTFRAWTLGMGSCVLLVFLNTFFIYRTQPLAISAILMQITVLPIGKFMAATLPTKEYKLLGRSFSLNPGPFNMKEHRLGYDIISQFIFGYVLPRKPIANLLFKIYGRISTVHALSFLSDLKLGHYMKIPPRCMFVAQFLGNLVDGTVNLAVSWWMLKNIDNLCDIDGLHPESPWTCPKFKVKFDGSVIWGLIGPQRLFGPGVTTHLVTIFSTQPNMLQESLLIPLFFLFIFFLIKKHRQKNLLPPGPPKLPLIGNMNHLLHPAPHRALNNLAVKYGPIMHLKLGSISTIVVSSAEAARQIMKTHDSIFCNRPKLVAPKILGYNYSDIAFAPYGPYWRQLKKICVLELSTTKSMDASRFIREEEVRRVVESISKSCEPINLVERLFALNHNVISRITFGDSDRFDDELRFRLAIREGTALAAGFQIGDFFPSLGFVAKFTGMNRRMEECRVELSEIMDKKIQHHIDRGKLETTERECLVDVLLRLQEAGGELEEPLTTDNIKSILMDVFTGASENSSNIVEWAMAEMLKTPNMMKKAQTEIREVIRKKVNPTIEETDLPELNYMKMVIKETLRFHPPVPLLLPRESMERCMINGYEIPSQTRVLVNYWAIARDPVSWKDPNIFNPERFQDETKDYRGHDFEYIPFGAGRRACPGISLGMTNTELSLASLLYHFDWKLAGDEKPQDLDMNETFGMTCYKTCSLRLVPSLRFPISNY</sequence>
<organism evidence="17 18">
    <name type="scientific">Deinandra increscens subsp. villosa</name>
    <dbReference type="NCBI Taxonomy" id="3103831"/>
    <lineage>
        <taxon>Eukaryota</taxon>
        <taxon>Viridiplantae</taxon>
        <taxon>Streptophyta</taxon>
        <taxon>Embryophyta</taxon>
        <taxon>Tracheophyta</taxon>
        <taxon>Spermatophyta</taxon>
        <taxon>Magnoliopsida</taxon>
        <taxon>eudicotyledons</taxon>
        <taxon>Gunneridae</taxon>
        <taxon>Pentapetalae</taxon>
        <taxon>asterids</taxon>
        <taxon>campanulids</taxon>
        <taxon>Asterales</taxon>
        <taxon>Asteraceae</taxon>
        <taxon>Asteroideae</taxon>
        <taxon>Heliantheae alliance</taxon>
        <taxon>Madieae</taxon>
        <taxon>Madiinae</taxon>
        <taxon>Deinandra</taxon>
    </lineage>
</organism>
<evidence type="ECO:0000313" key="18">
    <source>
        <dbReference type="Proteomes" id="UP001408789"/>
    </source>
</evidence>
<reference evidence="17 18" key="1">
    <citation type="submission" date="2024-04" db="EMBL/GenBank/DDBJ databases">
        <title>The reference genome of an endangered Asteraceae, Deinandra increscens subsp. villosa, native to the Central Coast of California.</title>
        <authorList>
            <person name="Guilliams M."/>
            <person name="Hasenstab-Lehman K."/>
            <person name="Meyer R."/>
            <person name="Mcevoy S."/>
        </authorList>
    </citation>
    <scope>NUCLEOTIDE SEQUENCE [LARGE SCALE GENOMIC DNA]</scope>
    <source>
        <tissue evidence="17">Leaf</tissue>
    </source>
</reference>
<dbReference type="SUPFAM" id="SSF48264">
    <property type="entry name" value="Cytochrome P450"/>
    <property type="match status" value="1"/>
</dbReference>
<evidence type="ECO:0000256" key="11">
    <source>
        <dbReference type="ARBA" id="ARBA00023004"/>
    </source>
</evidence>
<keyword evidence="5 15" id="KW-0349">Heme</keyword>
<dbReference type="InterPro" id="IPR001128">
    <property type="entry name" value="Cyt_P450"/>
</dbReference>
<feature type="transmembrane region" description="Helical" evidence="16">
    <location>
        <begin position="40"/>
        <end position="60"/>
    </location>
</feature>
<evidence type="ECO:0000256" key="8">
    <source>
        <dbReference type="ARBA" id="ARBA00022968"/>
    </source>
</evidence>